<dbReference type="RefSeq" id="XP_001890102.1">
    <property type="nucleotide sequence ID" value="XM_001890067.1"/>
</dbReference>
<gene>
    <name evidence="1" type="ORF">LACBIDRAFT_296000</name>
</gene>
<reference evidence="1 2" key="1">
    <citation type="journal article" date="2008" name="Nature">
        <title>The genome of Laccaria bicolor provides insights into mycorrhizal symbiosis.</title>
        <authorList>
            <person name="Martin F."/>
            <person name="Aerts A."/>
            <person name="Ahren D."/>
            <person name="Brun A."/>
            <person name="Danchin E.G.J."/>
            <person name="Duchaussoy F."/>
            <person name="Gibon J."/>
            <person name="Kohler A."/>
            <person name="Lindquist E."/>
            <person name="Pereda V."/>
            <person name="Salamov A."/>
            <person name="Shapiro H.J."/>
            <person name="Wuyts J."/>
            <person name="Blaudez D."/>
            <person name="Buee M."/>
            <person name="Brokstein P."/>
            <person name="Canbaeck B."/>
            <person name="Cohen D."/>
            <person name="Courty P.E."/>
            <person name="Coutinho P.M."/>
            <person name="Delaruelle C."/>
            <person name="Detter J.C."/>
            <person name="Deveau A."/>
            <person name="DiFazio S."/>
            <person name="Duplessis S."/>
            <person name="Fraissinet-Tachet L."/>
            <person name="Lucic E."/>
            <person name="Frey-Klett P."/>
            <person name="Fourrey C."/>
            <person name="Feussner I."/>
            <person name="Gay G."/>
            <person name="Grimwood J."/>
            <person name="Hoegger P.J."/>
            <person name="Jain P."/>
            <person name="Kilaru S."/>
            <person name="Labbe J."/>
            <person name="Lin Y.C."/>
            <person name="Legue V."/>
            <person name="Le Tacon F."/>
            <person name="Marmeisse R."/>
            <person name="Melayah D."/>
            <person name="Montanini B."/>
            <person name="Muratet M."/>
            <person name="Nehls U."/>
            <person name="Niculita-Hirzel H."/>
            <person name="Oudot-Le Secq M.P."/>
            <person name="Peter M."/>
            <person name="Quesneville H."/>
            <person name="Rajashekar B."/>
            <person name="Reich M."/>
            <person name="Rouhier N."/>
            <person name="Schmutz J."/>
            <person name="Yin T."/>
            <person name="Chalot M."/>
            <person name="Henrissat B."/>
            <person name="Kuees U."/>
            <person name="Lucas S."/>
            <person name="Van de Peer Y."/>
            <person name="Podila G.K."/>
            <person name="Polle A."/>
            <person name="Pukkila P.J."/>
            <person name="Richardson P.M."/>
            <person name="Rouze P."/>
            <person name="Sanders I.R."/>
            <person name="Stajich J.E."/>
            <person name="Tunlid A."/>
            <person name="Tuskan G."/>
            <person name="Grigoriev I.V."/>
        </authorList>
    </citation>
    <scope>NUCLEOTIDE SEQUENCE [LARGE SCALE GENOMIC DNA]</scope>
    <source>
        <strain evidence="2">S238N-H82 / ATCC MYA-4686</strain>
    </source>
</reference>
<dbReference type="GeneID" id="6085751"/>
<organism evidence="2">
    <name type="scientific">Laccaria bicolor (strain S238N-H82 / ATCC MYA-4686)</name>
    <name type="common">Bicoloured deceiver</name>
    <name type="synonym">Laccaria laccata var. bicolor</name>
    <dbReference type="NCBI Taxonomy" id="486041"/>
    <lineage>
        <taxon>Eukaryota</taxon>
        <taxon>Fungi</taxon>
        <taxon>Dikarya</taxon>
        <taxon>Basidiomycota</taxon>
        <taxon>Agaricomycotina</taxon>
        <taxon>Agaricomycetes</taxon>
        <taxon>Agaricomycetidae</taxon>
        <taxon>Agaricales</taxon>
        <taxon>Agaricineae</taxon>
        <taxon>Hydnangiaceae</taxon>
        <taxon>Laccaria</taxon>
    </lineage>
</organism>
<dbReference type="Proteomes" id="UP000001194">
    <property type="component" value="Unassembled WGS sequence"/>
</dbReference>
<dbReference type="InParanoid" id="B0E1M5"/>
<dbReference type="AlphaFoldDB" id="B0E1M5"/>
<accession>B0E1M5</accession>
<dbReference type="EMBL" id="DS547168">
    <property type="protein sequence ID" value="EDQ99292.1"/>
    <property type="molecule type" value="Genomic_DNA"/>
</dbReference>
<protein>
    <submittedName>
        <fullName evidence="1">Predicted protein</fullName>
    </submittedName>
</protein>
<keyword evidence="2" id="KW-1185">Reference proteome</keyword>
<evidence type="ECO:0000313" key="1">
    <source>
        <dbReference type="EMBL" id="EDQ99292.1"/>
    </source>
</evidence>
<name>B0E1M5_LACBS</name>
<sequence>MDSECLRQLPYETTAGVELGSGAMSAVCLCCVPGVEQARAFWMRILVGFQTLVSLYRKPSIKTEEFEVEGCHGTNLQVEILPKSLVPFSRLRVNASLPNQFFFSYVTAEIYVRSVPHFGDWSEPVDSGTANGSKFRWTCSNSIYWTYVNKTEIVSLP</sequence>
<dbReference type="HOGENOM" id="CLU_1678215_0_0_1"/>
<evidence type="ECO:0000313" key="2">
    <source>
        <dbReference type="Proteomes" id="UP000001194"/>
    </source>
</evidence>
<dbReference type="KEGG" id="lbc:LACBIDRAFT_296000"/>
<proteinExistence type="predicted"/>